<reference evidence="1 2" key="1">
    <citation type="submission" date="2016-05" db="EMBL/GenBank/DDBJ databases">
        <title>Draft Genome Sequences of Stenotrophomonas maltophilia Strains Sm32COP, Sm41DVV, Sm46PAILV, SmF3, SmF22, SmSOFb1 and SmCVFa1, Isolated from Different Manures, in France.</title>
        <authorList>
            <person name="Nazaret S."/>
            <person name="Bodilis J."/>
        </authorList>
    </citation>
    <scope>NUCLEOTIDE SEQUENCE [LARGE SCALE GENOMIC DNA]</scope>
    <source>
        <strain evidence="1 2">Sm46PAILV</strain>
    </source>
</reference>
<evidence type="ECO:0000313" key="1">
    <source>
        <dbReference type="EMBL" id="OBU68497.1"/>
    </source>
</evidence>
<gene>
    <name evidence="1" type="ORF">A9K58_06725</name>
</gene>
<evidence type="ECO:0008006" key="3">
    <source>
        <dbReference type="Google" id="ProtNLM"/>
    </source>
</evidence>
<dbReference type="Proteomes" id="UP000092256">
    <property type="component" value="Unassembled WGS sequence"/>
</dbReference>
<dbReference type="EMBL" id="LYVJ01000004">
    <property type="protein sequence ID" value="OBU68497.1"/>
    <property type="molecule type" value="Genomic_DNA"/>
</dbReference>
<accession>A0A1A6XY34</accession>
<sequence length="422" mass="46366">MSDPIVAILDVHDSPRTRTDSQGMLLALASEAPQQLGELMRQALVRRSPGSALLDMALDLLPDDSVPPLCADAWRRYRDGERGELLASVLEFASYQAPQVLQDDWNALLAMACEGKVRLATQVWQALPPALAERWAQALAEADDDREMARAEALLLAAQPRTYPVARGYLADWGQRDAGVWAHWAGVADGPQPRRLHGERPLHVRFGREQHRAQLADAPGWRQRIWRLHPTWNGGQVHHAGRMGGLLEALCGSCHAPLQRLLQTDAAALQPGAVGGITLGLCLDCCGWEDPPVRFYRHDAAGLPSCHPGQYLQVPATPTDSGDLLPSDVGLAAMDCTRWRQQDWGQSNHRQNLSRVGGAPSWVQGAWYPACIDCGEEMPFVMQLDSTLPTKAEGTLLWGSGGMLYTFWCAGCRVSAHFWQCT</sequence>
<proteinExistence type="predicted"/>
<evidence type="ECO:0000313" key="2">
    <source>
        <dbReference type="Proteomes" id="UP000092256"/>
    </source>
</evidence>
<dbReference type="RefSeq" id="WP_065198617.1">
    <property type="nucleotide sequence ID" value="NZ_LYVJ01000004.1"/>
</dbReference>
<dbReference type="AlphaFoldDB" id="A0A1A6XY34"/>
<organism evidence="1 2">
    <name type="scientific">Stenotrophomonas maltophilia</name>
    <name type="common">Pseudomonas maltophilia</name>
    <name type="synonym">Xanthomonas maltophilia</name>
    <dbReference type="NCBI Taxonomy" id="40324"/>
    <lineage>
        <taxon>Bacteria</taxon>
        <taxon>Pseudomonadati</taxon>
        <taxon>Pseudomonadota</taxon>
        <taxon>Gammaproteobacteria</taxon>
        <taxon>Lysobacterales</taxon>
        <taxon>Lysobacteraceae</taxon>
        <taxon>Stenotrophomonas</taxon>
        <taxon>Stenotrophomonas maltophilia group</taxon>
    </lineage>
</organism>
<name>A0A1A6XY34_STEMA</name>
<comment type="caution">
    <text evidence="1">The sequence shown here is derived from an EMBL/GenBank/DDBJ whole genome shotgun (WGS) entry which is preliminary data.</text>
</comment>
<protein>
    <recommendedName>
        <fullName evidence="3">DUF1963 domain-containing protein</fullName>
    </recommendedName>
</protein>
<dbReference type="OrthoDB" id="5351532at2"/>